<dbReference type="Proteomes" id="UP000023152">
    <property type="component" value="Unassembled WGS sequence"/>
</dbReference>
<comment type="caution">
    <text evidence="2">The sequence shown here is derived from an EMBL/GenBank/DDBJ whole genome shotgun (WGS) entry which is preliminary data.</text>
</comment>
<dbReference type="Gene3D" id="3.40.50.1460">
    <property type="match status" value="1"/>
</dbReference>
<dbReference type="GO" id="GO:0006508">
    <property type="term" value="P:proteolysis"/>
    <property type="evidence" value="ECO:0007669"/>
    <property type="project" value="InterPro"/>
</dbReference>
<reference evidence="2 3" key="1">
    <citation type="journal article" date="2013" name="Curr. Biol.">
        <title>The Genome of the Foraminiferan Reticulomyxa filosa.</title>
        <authorList>
            <person name="Glockner G."/>
            <person name="Hulsmann N."/>
            <person name="Schleicher M."/>
            <person name="Noegel A.A."/>
            <person name="Eichinger L."/>
            <person name="Gallinger C."/>
            <person name="Pawlowski J."/>
            <person name="Sierra R."/>
            <person name="Euteneuer U."/>
            <person name="Pillet L."/>
            <person name="Moustafa A."/>
            <person name="Platzer M."/>
            <person name="Groth M."/>
            <person name="Szafranski K."/>
            <person name="Schliwa M."/>
        </authorList>
    </citation>
    <scope>NUCLEOTIDE SEQUENCE [LARGE SCALE GENOMIC DNA]</scope>
</reference>
<accession>X6LKM7</accession>
<organism evidence="2 3">
    <name type="scientific">Reticulomyxa filosa</name>
    <dbReference type="NCBI Taxonomy" id="46433"/>
    <lineage>
        <taxon>Eukaryota</taxon>
        <taxon>Sar</taxon>
        <taxon>Rhizaria</taxon>
        <taxon>Retaria</taxon>
        <taxon>Foraminifera</taxon>
        <taxon>Monothalamids</taxon>
        <taxon>Reticulomyxidae</taxon>
        <taxon>Reticulomyxa</taxon>
    </lineage>
</organism>
<dbReference type="AlphaFoldDB" id="X6LKM7"/>
<evidence type="ECO:0000313" key="2">
    <source>
        <dbReference type="EMBL" id="ETO02493.1"/>
    </source>
</evidence>
<dbReference type="GO" id="GO:0004197">
    <property type="term" value="F:cysteine-type endopeptidase activity"/>
    <property type="evidence" value="ECO:0007669"/>
    <property type="project" value="InterPro"/>
</dbReference>
<dbReference type="InterPro" id="IPR011600">
    <property type="entry name" value="Pept_C14_caspase"/>
</dbReference>
<proteinExistence type="predicted"/>
<gene>
    <name evidence="2" type="ORF">RFI_34937</name>
</gene>
<dbReference type="SUPFAM" id="SSF52129">
    <property type="entry name" value="Caspase-like"/>
    <property type="match status" value="1"/>
</dbReference>
<dbReference type="PROSITE" id="PS50208">
    <property type="entry name" value="CASPASE_P20"/>
    <property type="match status" value="1"/>
</dbReference>
<feature type="domain" description="Caspase family p20" evidence="1">
    <location>
        <begin position="164"/>
        <end position="225"/>
    </location>
</feature>
<evidence type="ECO:0000259" key="1">
    <source>
        <dbReference type="PROSITE" id="PS50208"/>
    </source>
</evidence>
<evidence type="ECO:0000313" key="3">
    <source>
        <dbReference type="Proteomes" id="UP000023152"/>
    </source>
</evidence>
<dbReference type="Pfam" id="PF00656">
    <property type="entry name" value="Peptidase_C14"/>
    <property type="match status" value="1"/>
</dbReference>
<dbReference type="InterPro" id="IPR029030">
    <property type="entry name" value="Caspase-like_dom_sf"/>
</dbReference>
<feature type="non-terminal residue" evidence="2">
    <location>
        <position position="1"/>
    </location>
</feature>
<sequence>QQAYIIVDETKKLIKMNNLTLQELTHQSLSCMNLQSFKKMQQENFTFELADMKDNIINSDEAVQQSFAMDEPSFKILWKLIVNGKYKTIKNAVVVMITISEYIDNTKWPNIPNLKKKNARNYQQIFREELNYQFMSNKHPKMQKRSVQSFLAKFAAKYKLHDSSHEYDGLIIIICGHGENGNMLVASDGKSLSIDEIYESLGCDILESFKGLPKIFIIDLHRGENTSAINTTTMRGKTEEKKDMKLHGDNYNEFLFIWLTTQRYEIADFSLLSKCMKSVIISKYKSGYPFKQMLDDVRQEIRKSKNGEWYCMETQDTASYDMVFASRKKS</sequence>
<name>X6LKM7_RETFI</name>
<keyword evidence="3" id="KW-1185">Reference proteome</keyword>
<dbReference type="EMBL" id="ASPP01035645">
    <property type="protein sequence ID" value="ETO02493.1"/>
    <property type="molecule type" value="Genomic_DNA"/>
</dbReference>
<protein>
    <recommendedName>
        <fullName evidence="1">Caspase family p20 domain-containing protein</fullName>
    </recommendedName>
</protein>
<dbReference type="InterPro" id="IPR001309">
    <property type="entry name" value="Pept_C14_p20"/>
</dbReference>